<keyword evidence="1" id="KW-0694">RNA-binding</keyword>
<dbReference type="InterPro" id="IPR000504">
    <property type="entry name" value="RRM_dom"/>
</dbReference>
<dbReference type="PROSITE" id="PS50102">
    <property type="entry name" value="RRM"/>
    <property type="match status" value="1"/>
</dbReference>
<feature type="domain" description="RRM" evidence="3">
    <location>
        <begin position="1"/>
        <end position="83"/>
    </location>
</feature>
<evidence type="ECO:0000313" key="4">
    <source>
        <dbReference type="EMBL" id="CAK0907223.1"/>
    </source>
</evidence>
<dbReference type="InterPro" id="IPR035979">
    <property type="entry name" value="RBD_domain_sf"/>
</dbReference>
<keyword evidence="5" id="KW-1185">Reference proteome</keyword>
<feature type="region of interest" description="Disordered" evidence="2">
    <location>
        <begin position="127"/>
        <end position="147"/>
    </location>
</feature>
<evidence type="ECO:0000256" key="1">
    <source>
        <dbReference type="PROSITE-ProRule" id="PRU00176"/>
    </source>
</evidence>
<dbReference type="Pfam" id="PF04059">
    <property type="entry name" value="RRM_2"/>
    <property type="match status" value="1"/>
</dbReference>
<name>A0ABN9Y4K6_9DINO</name>
<accession>A0ABN9Y4K6</accession>
<gene>
    <name evidence="4" type="ORF">PCOR1329_LOCUS82315</name>
</gene>
<evidence type="ECO:0000259" key="3">
    <source>
        <dbReference type="PROSITE" id="PS50102"/>
    </source>
</evidence>
<dbReference type="EMBL" id="CAUYUJ010021826">
    <property type="protein sequence ID" value="CAK0907223.1"/>
    <property type="molecule type" value="Genomic_DNA"/>
</dbReference>
<dbReference type="Proteomes" id="UP001189429">
    <property type="component" value="Unassembled WGS sequence"/>
</dbReference>
<evidence type="ECO:0000256" key="2">
    <source>
        <dbReference type="SAM" id="MobiDB-lite"/>
    </source>
</evidence>
<dbReference type="InterPro" id="IPR007201">
    <property type="entry name" value="Mei2-like_Rrm_C"/>
</dbReference>
<sequence>ATLFLQHVPTGFSKASLRDVICRAGFGDAYDYLYLPMCFLTKSNKGYAFMNFVNEDMAELFMRQMDGYPMAEGMALVVTSSRTQGLGANLILWARSQSRRVRNPEFLPYVRALSALGMVHPSELWSRGPLDEPKQPKPPRVAAAPTTWASGARASACAERSCEPPEANSIPKCFATEEPKPHVAAGTITWTTGPRACTHAESGGDAPGAQWLRSEKIRHIGIGEVWRGEHEVELGPARAGGFTSAILAHGLANAVVLDRFSV</sequence>
<organism evidence="4 5">
    <name type="scientific">Prorocentrum cordatum</name>
    <dbReference type="NCBI Taxonomy" id="2364126"/>
    <lineage>
        <taxon>Eukaryota</taxon>
        <taxon>Sar</taxon>
        <taxon>Alveolata</taxon>
        <taxon>Dinophyceae</taxon>
        <taxon>Prorocentrales</taxon>
        <taxon>Prorocentraceae</taxon>
        <taxon>Prorocentrum</taxon>
    </lineage>
</organism>
<evidence type="ECO:0000313" key="5">
    <source>
        <dbReference type="Proteomes" id="UP001189429"/>
    </source>
</evidence>
<protein>
    <recommendedName>
        <fullName evidence="3">RRM domain-containing protein</fullName>
    </recommendedName>
</protein>
<feature type="non-terminal residue" evidence="4">
    <location>
        <position position="1"/>
    </location>
</feature>
<reference evidence="4" key="1">
    <citation type="submission" date="2023-10" db="EMBL/GenBank/DDBJ databases">
        <authorList>
            <person name="Chen Y."/>
            <person name="Shah S."/>
            <person name="Dougan E. K."/>
            <person name="Thang M."/>
            <person name="Chan C."/>
        </authorList>
    </citation>
    <scope>NUCLEOTIDE SEQUENCE [LARGE SCALE GENOMIC DNA]</scope>
</reference>
<comment type="caution">
    <text evidence="4">The sequence shown here is derived from an EMBL/GenBank/DDBJ whole genome shotgun (WGS) entry which is preliminary data.</text>
</comment>
<dbReference type="SMART" id="SM00360">
    <property type="entry name" value="RRM"/>
    <property type="match status" value="1"/>
</dbReference>
<dbReference type="Gene3D" id="3.30.70.330">
    <property type="match status" value="1"/>
</dbReference>
<dbReference type="SUPFAM" id="SSF54928">
    <property type="entry name" value="RNA-binding domain, RBD"/>
    <property type="match status" value="1"/>
</dbReference>
<dbReference type="InterPro" id="IPR012677">
    <property type="entry name" value="Nucleotide-bd_a/b_plait_sf"/>
</dbReference>
<proteinExistence type="predicted"/>